<keyword evidence="3" id="KW-1185">Reference proteome</keyword>
<evidence type="ECO:0008006" key="4">
    <source>
        <dbReference type="Google" id="ProtNLM"/>
    </source>
</evidence>
<feature type="region of interest" description="Disordered" evidence="1">
    <location>
        <begin position="212"/>
        <end position="235"/>
    </location>
</feature>
<sequence length="631" mass="66563">MRSSDLPVSAYLPLRYVLTDTVAVRTRRDPLQVATDLTVPGRAQRGMLAAVLRHAGREGTLHDWVARGRQVCFATAHPRLEPGCVEDGTPHPDPATVRVAFPAPANLYTPGKDGTTLVDVFGPTDPSVPYKAVREPLTPDRVLRARVRTTTERFLSRPGRHTPGGPFHTTALDADQVFEARWHLRAPHTRALQNLAHDILDTLDRAGGSLTLGSGGTRAHGGVRVGPADPDRPLSPDRVRLPWTERSVPPGGTLDLLLLAPALVVGAHGGASPRSLVAEVADLCGRVLPGAGIEVGTAHVEPVLVGAYHRGYHGPMAQRWAAAPGAVVRLFTRAGLSTEQVRELETHQVGERAVEGYGQFTLLPPPPETPVPLPPRAEPVAARTSSAPSGAHTAVPAASPAPGRAGGGPASATRLPRADGHGPSPGRPGQDGTDPPGAEYWGGPPGRLQDALLWDAARPVVRAHARARARACEHRLPPLTPGLLDRLRAVLTRPDRTPHGCLADLARAVAGGDGVLSAKAVRALEHARPTGAERPAPVTARAWLTLPGDPGAVAAWWTDHRPASGADPDYAAALAAVDLDLADGRPPAPGELSPRAREWERRAAARLARAHLVAWMTEAARLLRARGGVHS</sequence>
<dbReference type="Proteomes" id="UP000654947">
    <property type="component" value="Unassembled WGS sequence"/>
</dbReference>
<evidence type="ECO:0000313" key="2">
    <source>
        <dbReference type="EMBL" id="GHD36942.1"/>
    </source>
</evidence>
<evidence type="ECO:0000313" key="3">
    <source>
        <dbReference type="Proteomes" id="UP000654947"/>
    </source>
</evidence>
<proteinExistence type="predicted"/>
<name>A0A918XLT5_9ACTN</name>
<protein>
    <recommendedName>
        <fullName evidence="4">CRISPR-associated protein Csx10</fullName>
    </recommendedName>
</protein>
<feature type="compositionally biased region" description="Low complexity" evidence="1">
    <location>
        <begin position="394"/>
        <end position="403"/>
    </location>
</feature>
<organism evidence="2 3">
    <name type="scientific">Nocardiopsis kunsanensis</name>
    <dbReference type="NCBI Taxonomy" id="141693"/>
    <lineage>
        <taxon>Bacteria</taxon>
        <taxon>Bacillati</taxon>
        <taxon>Actinomycetota</taxon>
        <taxon>Actinomycetes</taxon>
        <taxon>Streptosporangiales</taxon>
        <taxon>Nocardiopsidaceae</taxon>
        <taxon>Nocardiopsis</taxon>
    </lineage>
</organism>
<feature type="region of interest" description="Disordered" evidence="1">
    <location>
        <begin position="358"/>
        <end position="445"/>
    </location>
</feature>
<dbReference type="EMBL" id="BMXL01000043">
    <property type="protein sequence ID" value="GHD36942.1"/>
    <property type="molecule type" value="Genomic_DNA"/>
</dbReference>
<dbReference type="RefSeq" id="WP_193518683.1">
    <property type="nucleotide sequence ID" value="NZ_BMXL01000043.1"/>
</dbReference>
<comment type="caution">
    <text evidence="2">The sequence shown here is derived from an EMBL/GenBank/DDBJ whole genome shotgun (WGS) entry which is preliminary data.</text>
</comment>
<feature type="compositionally biased region" description="Pro residues" evidence="1">
    <location>
        <begin position="363"/>
        <end position="377"/>
    </location>
</feature>
<gene>
    <name evidence="2" type="ORF">GCM10007147_44630</name>
</gene>
<dbReference type="AlphaFoldDB" id="A0A918XLT5"/>
<accession>A0A918XLT5</accession>
<evidence type="ECO:0000256" key="1">
    <source>
        <dbReference type="SAM" id="MobiDB-lite"/>
    </source>
</evidence>
<reference evidence="2 3" key="1">
    <citation type="journal article" date="2014" name="Int. J. Syst. Evol. Microbiol.">
        <title>Complete genome sequence of Corynebacterium casei LMG S-19264T (=DSM 44701T), isolated from a smear-ripened cheese.</title>
        <authorList>
            <consortium name="US DOE Joint Genome Institute (JGI-PGF)"/>
            <person name="Walter F."/>
            <person name="Albersmeier A."/>
            <person name="Kalinowski J."/>
            <person name="Ruckert C."/>
        </authorList>
    </citation>
    <scope>NUCLEOTIDE SEQUENCE [LARGE SCALE GENOMIC DNA]</scope>
    <source>
        <strain evidence="2 3">KCTC 19473</strain>
    </source>
</reference>